<dbReference type="InterPro" id="IPR001647">
    <property type="entry name" value="HTH_TetR"/>
</dbReference>
<reference evidence="8" key="1">
    <citation type="journal article" date="2019" name="Int. J. Syst. Evol. Microbiol.">
        <title>The Global Catalogue of Microorganisms (GCM) 10K type strain sequencing project: providing services to taxonomists for standard genome sequencing and annotation.</title>
        <authorList>
            <consortium name="The Broad Institute Genomics Platform"/>
            <consortium name="The Broad Institute Genome Sequencing Center for Infectious Disease"/>
            <person name="Wu L."/>
            <person name="Ma J."/>
        </authorList>
    </citation>
    <scope>NUCLEOTIDE SEQUENCE [LARGE SCALE GENOMIC DNA]</scope>
    <source>
        <strain evidence="8">JCM 16021</strain>
    </source>
</reference>
<evidence type="ECO:0000313" key="7">
    <source>
        <dbReference type="EMBL" id="GAA2130387.1"/>
    </source>
</evidence>
<evidence type="ECO:0000256" key="4">
    <source>
        <dbReference type="PROSITE-ProRule" id="PRU00335"/>
    </source>
</evidence>
<proteinExistence type="predicted"/>
<keyword evidence="2 4" id="KW-0238">DNA-binding</keyword>
<accession>A0ABP5KFK4</accession>
<feature type="DNA-binding region" description="H-T-H motif" evidence="4">
    <location>
        <begin position="47"/>
        <end position="66"/>
    </location>
</feature>
<dbReference type="Gene3D" id="1.10.357.10">
    <property type="entry name" value="Tetracycline Repressor, domain 2"/>
    <property type="match status" value="1"/>
</dbReference>
<organism evidence="7 8">
    <name type="scientific">Nocardioides bigeumensis</name>
    <dbReference type="NCBI Taxonomy" id="433657"/>
    <lineage>
        <taxon>Bacteria</taxon>
        <taxon>Bacillati</taxon>
        <taxon>Actinomycetota</taxon>
        <taxon>Actinomycetes</taxon>
        <taxon>Propionibacteriales</taxon>
        <taxon>Nocardioidaceae</taxon>
        <taxon>Nocardioides</taxon>
    </lineage>
</organism>
<keyword evidence="1" id="KW-0805">Transcription regulation</keyword>
<evidence type="ECO:0000256" key="1">
    <source>
        <dbReference type="ARBA" id="ARBA00023015"/>
    </source>
</evidence>
<evidence type="ECO:0000313" key="8">
    <source>
        <dbReference type="Proteomes" id="UP001500575"/>
    </source>
</evidence>
<keyword evidence="3" id="KW-0804">Transcription</keyword>
<feature type="region of interest" description="Disordered" evidence="5">
    <location>
        <begin position="1"/>
        <end position="24"/>
    </location>
</feature>
<dbReference type="PROSITE" id="PS50977">
    <property type="entry name" value="HTH_TETR_2"/>
    <property type="match status" value="1"/>
</dbReference>
<dbReference type="InterPro" id="IPR036271">
    <property type="entry name" value="Tet_transcr_reg_TetR-rel_C_sf"/>
</dbReference>
<dbReference type="Gene3D" id="1.10.10.60">
    <property type="entry name" value="Homeodomain-like"/>
    <property type="match status" value="1"/>
</dbReference>
<sequence length="243" mass="27786">MPTAKSARQTTRETAPRKRRPRDSLSRAVILEAAEKIAERDGLEGLTFGALGTELQAHSTSIYRHFRDKDELVLELIDSLRARSYGSELVSTGDWRDDLRLISRLIHEHYLRYPAFAMQMAARTTRRPTEFKNVEFALDAFRRAGLEDDEAVVATRVFGNFTRAVSALEASLQVLPDEERTMDELAWAVEYRHLSADDYPNIHRVADKLRPVGDPRLFFDGVEMLLESVEARIAAKKRKKRAK</sequence>
<dbReference type="InterPro" id="IPR009057">
    <property type="entry name" value="Homeodomain-like_sf"/>
</dbReference>
<feature type="domain" description="HTH tetR-type" evidence="6">
    <location>
        <begin position="24"/>
        <end position="84"/>
    </location>
</feature>
<evidence type="ECO:0000256" key="3">
    <source>
        <dbReference type="ARBA" id="ARBA00023163"/>
    </source>
</evidence>
<comment type="caution">
    <text evidence="7">The sequence shown here is derived from an EMBL/GenBank/DDBJ whole genome shotgun (WGS) entry which is preliminary data.</text>
</comment>
<keyword evidence="8" id="KW-1185">Reference proteome</keyword>
<dbReference type="InterPro" id="IPR050109">
    <property type="entry name" value="HTH-type_TetR-like_transc_reg"/>
</dbReference>
<dbReference type="InterPro" id="IPR004111">
    <property type="entry name" value="Repressor_TetR_C"/>
</dbReference>
<dbReference type="Proteomes" id="UP001500575">
    <property type="component" value="Unassembled WGS sequence"/>
</dbReference>
<dbReference type="Pfam" id="PF02909">
    <property type="entry name" value="TetR_C_1"/>
    <property type="match status" value="1"/>
</dbReference>
<dbReference type="PANTHER" id="PTHR30055:SF151">
    <property type="entry name" value="TRANSCRIPTIONAL REGULATORY PROTEIN"/>
    <property type="match status" value="1"/>
</dbReference>
<dbReference type="SUPFAM" id="SSF46689">
    <property type="entry name" value="Homeodomain-like"/>
    <property type="match status" value="1"/>
</dbReference>
<name>A0ABP5KFK4_9ACTN</name>
<dbReference type="EMBL" id="BAAAQQ010000013">
    <property type="protein sequence ID" value="GAA2130387.1"/>
    <property type="molecule type" value="Genomic_DNA"/>
</dbReference>
<dbReference type="SUPFAM" id="SSF48498">
    <property type="entry name" value="Tetracyclin repressor-like, C-terminal domain"/>
    <property type="match status" value="1"/>
</dbReference>
<dbReference type="PANTHER" id="PTHR30055">
    <property type="entry name" value="HTH-TYPE TRANSCRIPTIONAL REGULATOR RUTR"/>
    <property type="match status" value="1"/>
</dbReference>
<dbReference type="Pfam" id="PF00440">
    <property type="entry name" value="TetR_N"/>
    <property type="match status" value="1"/>
</dbReference>
<evidence type="ECO:0000256" key="5">
    <source>
        <dbReference type="SAM" id="MobiDB-lite"/>
    </source>
</evidence>
<protein>
    <recommendedName>
        <fullName evidence="6">HTH tetR-type domain-containing protein</fullName>
    </recommendedName>
</protein>
<evidence type="ECO:0000256" key="2">
    <source>
        <dbReference type="ARBA" id="ARBA00023125"/>
    </source>
</evidence>
<gene>
    <name evidence="7" type="ORF">GCM10009843_32920</name>
</gene>
<dbReference type="RefSeq" id="WP_344304897.1">
    <property type="nucleotide sequence ID" value="NZ_BAAAQQ010000013.1"/>
</dbReference>
<evidence type="ECO:0000259" key="6">
    <source>
        <dbReference type="PROSITE" id="PS50977"/>
    </source>
</evidence>